<dbReference type="PANTHER" id="PTHR33495">
    <property type="entry name" value="ANTI-SIGMA FACTOR ANTAGONIST TM_1081-RELATED-RELATED"/>
    <property type="match status" value="1"/>
</dbReference>
<dbReference type="Proteomes" id="UP000321721">
    <property type="component" value="Unassembled WGS sequence"/>
</dbReference>
<dbReference type="PROSITE" id="PS50801">
    <property type="entry name" value="STAS"/>
    <property type="match status" value="1"/>
</dbReference>
<organism evidence="4 5">
    <name type="scientific">Vicingus serpentipes</name>
    <dbReference type="NCBI Taxonomy" id="1926625"/>
    <lineage>
        <taxon>Bacteria</taxon>
        <taxon>Pseudomonadati</taxon>
        <taxon>Bacteroidota</taxon>
        <taxon>Flavobacteriia</taxon>
        <taxon>Flavobacteriales</taxon>
        <taxon>Vicingaceae</taxon>
        <taxon>Vicingus</taxon>
    </lineage>
</organism>
<reference evidence="4 5" key="1">
    <citation type="submission" date="2019-08" db="EMBL/GenBank/DDBJ databases">
        <title>Genome of Vicingus serpentipes NCIMB 15042.</title>
        <authorList>
            <person name="Bowman J.P."/>
        </authorList>
    </citation>
    <scope>NUCLEOTIDE SEQUENCE [LARGE SCALE GENOMIC DNA]</scope>
    <source>
        <strain evidence="4 5">NCIMB 15042</strain>
    </source>
</reference>
<comment type="similarity">
    <text evidence="1 2">Belongs to the anti-sigma-factor antagonist family.</text>
</comment>
<evidence type="ECO:0000259" key="3">
    <source>
        <dbReference type="PROSITE" id="PS50801"/>
    </source>
</evidence>
<feature type="domain" description="STAS" evidence="3">
    <location>
        <begin position="1"/>
        <end position="119"/>
    </location>
</feature>
<gene>
    <name evidence="4" type="ORF">FRY74_06785</name>
</gene>
<dbReference type="GO" id="GO:0043856">
    <property type="term" value="F:anti-sigma factor antagonist activity"/>
    <property type="evidence" value="ECO:0007669"/>
    <property type="project" value="InterPro"/>
</dbReference>
<dbReference type="NCBIfam" id="TIGR00377">
    <property type="entry name" value="ant_ant_sig"/>
    <property type="match status" value="1"/>
</dbReference>
<name>A0A5C6RSL2_9FLAO</name>
<comment type="caution">
    <text evidence="4">The sequence shown here is derived from an EMBL/GenBank/DDBJ whole genome shotgun (WGS) entry which is preliminary data.</text>
</comment>
<keyword evidence="5" id="KW-1185">Reference proteome</keyword>
<proteinExistence type="inferred from homology"/>
<dbReference type="AlphaFoldDB" id="A0A5C6RSL2"/>
<evidence type="ECO:0000313" key="5">
    <source>
        <dbReference type="Proteomes" id="UP000321721"/>
    </source>
</evidence>
<dbReference type="InterPro" id="IPR036513">
    <property type="entry name" value="STAS_dom_sf"/>
</dbReference>
<dbReference type="InterPro" id="IPR003658">
    <property type="entry name" value="Anti-sigma_ant"/>
</dbReference>
<dbReference type="SUPFAM" id="SSF52091">
    <property type="entry name" value="SpoIIaa-like"/>
    <property type="match status" value="1"/>
</dbReference>
<dbReference type="InterPro" id="IPR002645">
    <property type="entry name" value="STAS_dom"/>
</dbReference>
<protein>
    <recommendedName>
        <fullName evidence="2">Anti-sigma factor antagonist</fullName>
    </recommendedName>
</protein>
<evidence type="ECO:0000256" key="1">
    <source>
        <dbReference type="ARBA" id="ARBA00009013"/>
    </source>
</evidence>
<dbReference type="CDD" id="cd07043">
    <property type="entry name" value="STAS_anti-anti-sigma_factors"/>
    <property type="match status" value="1"/>
</dbReference>
<dbReference type="RefSeq" id="WP_147099886.1">
    <property type="nucleotide sequence ID" value="NZ_VOOS01000003.1"/>
</dbReference>
<sequence>MSFSYLIERQDELMIVSLKGSLIAKHQVDGLFIDIENEMIEGGKNLMIDLTDMEYMNSSGLNVLINLLTQTRNKGGDVVIVNVPEKINKLLVITKLNSVFNIKENRALAKTELTKANES</sequence>
<dbReference type="Pfam" id="PF01740">
    <property type="entry name" value="STAS"/>
    <property type="match status" value="1"/>
</dbReference>
<evidence type="ECO:0000313" key="4">
    <source>
        <dbReference type="EMBL" id="TXB65127.1"/>
    </source>
</evidence>
<dbReference type="Gene3D" id="3.30.750.24">
    <property type="entry name" value="STAS domain"/>
    <property type="match status" value="1"/>
</dbReference>
<accession>A0A5C6RSL2</accession>
<evidence type="ECO:0000256" key="2">
    <source>
        <dbReference type="RuleBase" id="RU003749"/>
    </source>
</evidence>
<dbReference type="EMBL" id="VOOS01000003">
    <property type="protein sequence ID" value="TXB65127.1"/>
    <property type="molecule type" value="Genomic_DNA"/>
</dbReference>
<dbReference type="OrthoDB" id="962463at2"/>